<name>A0AAP0E1I7_9MAGN</name>
<dbReference type="Proteomes" id="UP001417504">
    <property type="component" value="Unassembled WGS sequence"/>
</dbReference>
<reference evidence="1 2" key="1">
    <citation type="submission" date="2024-01" db="EMBL/GenBank/DDBJ databases">
        <title>Genome assemblies of Stephania.</title>
        <authorList>
            <person name="Yang L."/>
        </authorList>
    </citation>
    <scope>NUCLEOTIDE SEQUENCE [LARGE SCALE GENOMIC DNA]</scope>
    <source>
        <strain evidence="1">QJT</strain>
        <tissue evidence="1">Leaf</tissue>
    </source>
</reference>
<evidence type="ECO:0000313" key="1">
    <source>
        <dbReference type="EMBL" id="KAK9084985.1"/>
    </source>
</evidence>
<dbReference type="AlphaFoldDB" id="A0AAP0E1I7"/>
<comment type="caution">
    <text evidence="1">The sequence shown here is derived from an EMBL/GenBank/DDBJ whole genome shotgun (WGS) entry which is preliminary data.</text>
</comment>
<gene>
    <name evidence="1" type="ORF">Sjap_025396</name>
</gene>
<keyword evidence="2" id="KW-1185">Reference proteome</keyword>
<protein>
    <submittedName>
        <fullName evidence="1">Uncharacterized protein</fullName>
    </submittedName>
</protein>
<proteinExistence type="predicted"/>
<evidence type="ECO:0000313" key="2">
    <source>
        <dbReference type="Proteomes" id="UP001417504"/>
    </source>
</evidence>
<organism evidence="1 2">
    <name type="scientific">Stephania japonica</name>
    <dbReference type="NCBI Taxonomy" id="461633"/>
    <lineage>
        <taxon>Eukaryota</taxon>
        <taxon>Viridiplantae</taxon>
        <taxon>Streptophyta</taxon>
        <taxon>Embryophyta</taxon>
        <taxon>Tracheophyta</taxon>
        <taxon>Spermatophyta</taxon>
        <taxon>Magnoliopsida</taxon>
        <taxon>Ranunculales</taxon>
        <taxon>Menispermaceae</taxon>
        <taxon>Menispermoideae</taxon>
        <taxon>Cissampelideae</taxon>
        <taxon>Stephania</taxon>
    </lineage>
</organism>
<sequence>MPANVLGFYGFYIQGLTDSILANCGDDHPLLKDRATNLKSHLLNVSNLVLSEACADPLFRCMIERMRRVVFSREDDAQGEGEDVYVICQNKLCESAGFRSIGINV</sequence>
<dbReference type="EMBL" id="JBBNAE010000011">
    <property type="protein sequence ID" value="KAK9084985.1"/>
    <property type="molecule type" value="Genomic_DNA"/>
</dbReference>
<accession>A0AAP0E1I7</accession>